<organism evidence="1 2">
    <name type="scientific">Yoonia vestfoldensis</name>
    <dbReference type="NCBI Taxonomy" id="245188"/>
    <lineage>
        <taxon>Bacteria</taxon>
        <taxon>Pseudomonadati</taxon>
        <taxon>Pseudomonadota</taxon>
        <taxon>Alphaproteobacteria</taxon>
        <taxon>Rhodobacterales</taxon>
        <taxon>Paracoccaceae</taxon>
        <taxon>Yoonia</taxon>
    </lineage>
</organism>
<dbReference type="EMBL" id="CP021431">
    <property type="protein sequence ID" value="ARU00062.1"/>
    <property type="molecule type" value="Genomic_DNA"/>
</dbReference>
<dbReference type="KEGG" id="lvs:LOKVESSMR4R_00727"/>
<accession>A0A1Y0E9L9</accession>
<gene>
    <name evidence="1" type="ORF">LOKVESSMR4R_00727</name>
</gene>
<proteinExistence type="predicted"/>
<dbReference type="RefSeq" id="WP_087206341.1">
    <property type="nucleotide sequence ID" value="NZ_CP021431.1"/>
</dbReference>
<evidence type="ECO:0000313" key="1">
    <source>
        <dbReference type="EMBL" id="ARU00062.1"/>
    </source>
</evidence>
<dbReference type="OrthoDB" id="7869891at2"/>
<dbReference type="Proteomes" id="UP000195273">
    <property type="component" value="Chromosome"/>
</dbReference>
<evidence type="ECO:0000313" key="2">
    <source>
        <dbReference type="Proteomes" id="UP000195273"/>
    </source>
</evidence>
<dbReference type="AlphaFoldDB" id="A0A1Y0E9L9"/>
<sequence length="241" mass="27154">MNNHSTGVIKLNAVLDQMIRDWMCIINLDAEFCFTYSDDDPNPYTSMITGFQADVFQSHDFGNCIVWDEGSLTVINLPDHGGRAGIISTSIRIEFPEPLKTIFEKHASKEIFDHSCDYVEFDCKIDLPDVEHYSLMMYLHGAVRGIRLGAFSETVFRTNAAALATELQIYAPWFHYGASIADQFEDKNRHALLIKHLRAICEYLDHGGELNFTKLTSLCDVAGSLQPAVSVIQKKMPELVV</sequence>
<protein>
    <submittedName>
        <fullName evidence="1">Uncharacterized protein</fullName>
    </submittedName>
</protein>
<name>A0A1Y0E9L9_9RHOB</name>
<reference evidence="1 2" key="1">
    <citation type="submission" date="2017-05" db="EMBL/GenBank/DDBJ databases">
        <title>Genome Sequence of Loktanella vestfoldensis Strain SMR4r Isolated from a Culture of the Diatom Skeletonema marinoi.</title>
        <authorList>
            <person name="Topel M."/>
            <person name="Pinder M.I.M."/>
            <person name="Johansson O.N."/>
            <person name="Kourtchenko O."/>
            <person name="Godhe A."/>
            <person name="Clarke A.K."/>
        </authorList>
    </citation>
    <scope>NUCLEOTIDE SEQUENCE [LARGE SCALE GENOMIC DNA]</scope>
    <source>
        <strain evidence="1 2">SMR4r</strain>
    </source>
</reference>
<keyword evidence="2" id="KW-1185">Reference proteome</keyword>